<dbReference type="InterPro" id="IPR036390">
    <property type="entry name" value="WH_DNA-bd_sf"/>
</dbReference>
<feature type="region of interest" description="Disordered" evidence="1">
    <location>
        <begin position="1"/>
        <end position="29"/>
    </location>
</feature>
<protein>
    <submittedName>
        <fullName evidence="3">Crp/Fnr family transcriptional regulator</fullName>
    </submittedName>
</protein>
<dbReference type="RefSeq" id="WP_254416822.1">
    <property type="nucleotide sequence ID" value="NZ_BAAAJB010000003.1"/>
</dbReference>
<dbReference type="InterPro" id="IPR036388">
    <property type="entry name" value="WH-like_DNA-bd_sf"/>
</dbReference>
<dbReference type="Pfam" id="PF13545">
    <property type="entry name" value="HTH_Crp_2"/>
    <property type="match status" value="1"/>
</dbReference>
<proteinExistence type="predicted"/>
<evidence type="ECO:0000313" key="4">
    <source>
        <dbReference type="Proteomes" id="UP001055940"/>
    </source>
</evidence>
<evidence type="ECO:0000256" key="1">
    <source>
        <dbReference type="SAM" id="MobiDB-lite"/>
    </source>
</evidence>
<keyword evidence="4" id="KW-1185">Reference proteome</keyword>
<dbReference type="InterPro" id="IPR012318">
    <property type="entry name" value="HTH_CRP"/>
</dbReference>
<dbReference type="EMBL" id="CP099837">
    <property type="protein sequence ID" value="USY17243.1"/>
    <property type="molecule type" value="Genomic_DNA"/>
</dbReference>
<reference evidence="3" key="1">
    <citation type="submission" date="2022-06" db="EMBL/GenBank/DDBJ databases">
        <authorList>
            <person name="Ping M."/>
        </authorList>
    </citation>
    <scope>NUCLEOTIDE SEQUENCE</scope>
    <source>
        <strain evidence="3">JCM11759T</strain>
    </source>
</reference>
<dbReference type="PROSITE" id="PS51063">
    <property type="entry name" value="HTH_CRP_2"/>
    <property type="match status" value="1"/>
</dbReference>
<name>A0ABY5D1W0_9ACTN</name>
<dbReference type="Proteomes" id="UP001055940">
    <property type="component" value="Chromosome"/>
</dbReference>
<dbReference type="SUPFAM" id="SSF46785">
    <property type="entry name" value="Winged helix' DNA-binding domain"/>
    <property type="match status" value="1"/>
</dbReference>
<sequence>MSGPAPSGPTPAISAVPASPVRPGAIRRGAGEELPSCDEEVLHLCEGVVATRALHADGDAVLLDLAGPGQWILPHPADDCHVVHTAHTEVRVERLPWASVAGSVEAAVRLREQLRWREAWAAAQARPHTEDRLTGLLRLLGQRFGRWKQDELLVDVELTHAQLASATGRTRPTVTRALRRLCRSGALRVEEVAGSARPRYVLLFPEVSSSHSWRH</sequence>
<evidence type="ECO:0000259" key="2">
    <source>
        <dbReference type="PROSITE" id="PS51063"/>
    </source>
</evidence>
<gene>
    <name evidence="3" type="ORF">NE857_17975</name>
</gene>
<accession>A0ABY5D1W0</accession>
<feature type="domain" description="HTH crp-type" evidence="2">
    <location>
        <begin position="127"/>
        <end position="206"/>
    </location>
</feature>
<organism evidence="3 4">
    <name type="scientific">Nocardiopsis exhalans</name>
    <dbReference type="NCBI Taxonomy" id="163604"/>
    <lineage>
        <taxon>Bacteria</taxon>
        <taxon>Bacillati</taxon>
        <taxon>Actinomycetota</taxon>
        <taxon>Actinomycetes</taxon>
        <taxon>Streptosporangiales</taxon>
        <taxon>Nocardiopsidaceae</taxon>
        <taxon>Nocardiopsis</taxon>
    </lineage>
</organism>
<dbReference type="SMART" id="SM00419">
    <property type="entry name" value="HTH_CRP"/>
    <property type="match status" value="1"/>
</dbReference>
<evidence type="ECO:0000313" key="3">
    <source>
        <dbReference type="EMBL" id="USY17243.1"/>
    </source>
</evidence>
<dbReference type="Gene3D" id="1.10.10.10">
    <property type="entry name" value="Winged helix-like DNA-binding domain superfamily/Winged helix DNA-binding domain"/>
    <property type="match status" value="1"/>
</dbReference>